<dbReference type="Pfam" id="PF09391">
    <property type="entry name" value="DUF2000"/>
    <property type="match status" value="1"/>
</dbReference>
<proteinExistence type="predicted"/>
<dbReference type="SUPFAM" id="SSF102462">
    <property type="entry name" value="Peptidyl-tRNA hydrolase II"/>
    <property type="match status" value="1"/>
</dbReference>
<sequence length="195" mass="21062">MKRAWKTSTTPGTPGRHAVTAAPGPAVPEPARGVAFEGMQTTYKTAARPDRQSRRMNTSPRFDTKIAVLLREDLEPWQRLNVTAFLVSGLGTQAPEVVGEPYEDADGVPYLPMFRQPVLVFQGTKEVLKAAHARALTRALPRAVFTSDLFSTGHDEANRAAVRAVGTTDLDLVGLAVHGPRNAVDKVLKGASMHP</sequence>
<dbReference type="Proteomes" id="UP000656732">
    <property type="component" value="Unassembled WGS sequence"/>
</dbReference>
<dbReference type="InterPro" id="IPR018988">
    <property type="entry name" value="DUF2000"/>
</dbReference>
<evidence type="ECO:0000256" key="1">
    <source>
        <dbReference type="SAM" id="MobiDB-lite"/>
    </source>
</evidence>
<evidence type="ECO:0008006" key="4">
    <source>
        <dbReference type="Google" id="ProtNLM"/>
    </source>
</evidence>
<comment type="caution">
    <text evidence="2">The sequence shown here is derived from an EMBL/GenBank/DDBJ whole genome shotgun (WGS) entry which is preliminary data.</text>
</comment>
<name>A0A918C1Q5_9ACTN</name>
<accession>A0A918C1Q5</accession>
<reference evidence="2" key="2">
    <citation type="submission" date="2020-09" db="EMBL/GenBank/DDBJ databases">
        <authorList>
            <person name="Sun Q."/>
            <person name="Ohkuma M."/>
        </authorList>
    </citation>
    <scope>NUCLEOTIDE SEQUENCE</scope>
    <source>
        <strain evidence="2">JCM 4403</strain>
    </source>
</reference>
<gene>
    <name evidence="2" type="ORF">GCM10010280_58170</name>
</gene>
<protein>
    <recommendedName>
        <fullName evidence="4">DUF2000 domain-containing protein</fullName>
    </recommendedName>
</protein>
<evidence type="ECO:0000313" key="3">
    <source>
        <dbReference type="Proteomes" id="UP000656732"/>
    </source>
</evidence>
<organism evidence="2 3">
    <name type="scientific">Streptomyces pilosus</name>
    <dbReference type="NCBI Taxonomy" id="28893"/>
    <lineage>
        <taxon>Bacteria</taxon>
        <taxon>Bacillati</taxon>
        <taxon>Actinomycetota</taxon>
        <taxon>Actinomycetes</taxon>
        <taxon>Kitasatosporales</taxon>
        <taxon>Streptomycetaceae</taxon>
        <taxon>Streptomyces</taxon>
    </lineage>
</organism>
<dbReference type="AlphaFoldDB" id="A0A918C1Q5"/>
<feature type="region of interest" description="Disordered" evidence="1">
    <location>
        <begin position="1"/>
        <end position="28"/>
    </location>
</feature>
<keyword evidence="3" id="KW-1185">Reference proteome</keyword>
<dbReference type="EMBL" id="BMTU01000015">
    <property type="protein sequence ID" value="GGR02486.1"/>
    <property type="molecule type" value="Genomic_DNA"/>
</dbReference>
<reference evidence="2" key="1">
    <citation type="journal article" date="2014" name="Int. J. Syst. Evol. Microbiol.">
        <title>Complete genome sequence of Corynebacterium casei LMG S-19264T (=DSM 44701T), isolated from a smear-ripened cheese.</title>
        <authorList>
            <consortium name="US DOE Joint Genome Institute (JGI-PGF)"/>
            <person name="Walter F."/>
            <person name="Albersmeier A."/>
            <person name="Kalinowski J."/>
            <person name="Ruckert C."/>
        </authorList>
    </citation>
    <scope>NUCLEOTIDE SEQUENCE</scope>
    <source>
        <strain evidence="2">JCM 4403</strain>
    </source>
</reference>
<dbReference type="InterPro" id="IPR023476">
    <property type="entry name" value="Pep_tRNA_hydro_II_dom_sf"/>
</dbReference>
<feature type="compositionally biased region" description="Polar residues" evidence="1">
    <location>
        <begin position="1"/>
        <end position="12"/>
    </location>
</feature>
<dbReference type="Gene3D" id="3.40.1490.10">
    <property type="entry name" value="Bit1"/>
    <property type="match status" value="1"/>
</dbReference>
<evidence type="ECO:0000313" key="2">
    <source>
        <dbReference type="EMBL" id="GGR02486.1"/>
    </source>
</evidence>